<dbReference type="InterPro" id="IPR039537">
    <property type="entry name" value="Retrotran_Ty1/copia-like"/>
</dbReference>
<reference evidence="6" key="1">
    <citation type="submission" date="2018-05" db="EMBL/GenBank/DDBJ databases">
        <title>Draft genome of Mucuna pruriens seed.</title>
        <authorList>
            <person name="Nnadi N.E."/>
            <person name="Vos R."/>
            <person name="Hasami M.H."/>
            <person name="Devisetty U.K."/>
            <person name="Aguiy J.C."/>
        </authorList>
    </citation>
    <scope>NUCLEOTIDE SEQUENCE [LARGE SCALE GENOMIC DNA]</scope>
    <source>
        <strain evidence="6">JCA_2017</strain>
    </source>
</reference>
<dbReference type="EMBL" id="QJKJ01002525">
    <property type="protein sequence ID" value="RDY02473.1"/>
    <property type="molecule type" value="Genomic_DNA"/>
</dbReference>
<dbReference type="Pfam" id="PF07727">
    <property type="entry name" value="RVT_2"/>
    <property type="match status" value="1"/>
</dbReference>
<dbReference type="InterPro" id="IPR013103">
    <property type="entry name" value="RVT_2"/>
</dbReference>
<dbReference type="Proteomes" id="UP000257109">
    <property type="component" value="Unassembled WGS sequence"/>
</dbReference>
<protein>
    <submittedName>
        <fullName evidence="6">Uncharacterized protein</fullName>
    </submittedName>
</protein>
<feature type="domain" description="Retroviral polymerase SH3-like" evidence="5">
    <location>
        <begin position="59"/>
        <end position="120"/>
    </location>
</feature>
<evidence type="ECO:0000313" key="6">
    <source>
        <dbReference type="EMBL" id="RDY02473.1"/>
    </source>
</evidence>
<gene>
    <name evidence="6" type="ORF">CR513_14061</name>
</gene>
<feature type="domain" description="Reverse transcriptase Ty1/copia-type" evidence="4">
    <location>
        <begin position="254"/>
        <end position="320"/>
    </location>
</feature>
<keyword evidence="2" id="KW-0378">Hydrolase</keyword>
<evidence type="ECO:0000256" key="1">
    <source>
        <dbReference type="ARBA" id="ARBA00022723"/>
    </source>
</evidence>
<evidence type="ECO:0000259" key="5">
    <source>
        <dbReference type="Pfam" id="PF25597"/>
    </source>
</evidence>
<feature type="compositionally biased region" description="Acidic residues" evidence="3">
    <location>
        <begin position="169"/>
        <end position="186"/>
    </location>
</feature>
<evidence type="ECO:0000313" key="7">
    <source>
        <dbReference type="Proteomes" id="UP000257109"/>
    </source>
</evidence>
<dbReference type="InterPro" id="IPR057670">
    <property type="entry name" value="SH3_retrovirus"/>
</dbReference>
<dbReference type="OrthoDB" id="8069008at2759"/>
<dbReference type="GO" id="GO:0016787">
    <property type="term" value="F:hydrolase activity"/>
    <property type="evidence" value="ECO:0007669"/>
    <property type="project" value="UniProtKB-KW"/>
</dbReference>
<dbReference type="Pfam" id="PF25597">
    <property type="entry name" value="SH3_retrovirus"/>
    <property type="match status" value="1"/>
</dbReference>
<name>A0A371HI50_MUCPR</name>
<evidence type="ECO:0000256" key="2">
    <source>
        <dbReference type="ARBA" id="ARBA00022801"/>
    </source>
</evidence>
<keyword evidence="1" id="KW-0479">Metal-binding</keyword>
<evidence type="ECO:0000256" key="3">
    <source>
        <dbReference type="SAM" id="MobiDB-lite"/>
    </source>
</evidence>
<accession>A0A371HI50</accession>
<dbReference type="PANTHER" id="PTHR42648:SF28">
    <property type="entry name" value="TRANSPOSON-ENCODED PROTEIN WITH RIBONUCLEASE H-LIKE AND RETROVIRUS ZINC FINGER-LIKE DOMAINS"/>
    <property type="match status" value="1"/>
</dbReference>
<comment type="caution">
    <text evidence="6">The sequence shown here is derived from an EMBL/GenBank/DDBJ whole genome shotgun (WGS) entry which is preliminary data.</text>
</comment>
<dbReference type="AlphaFoldDB" id="A0A371HI50"/>
<feature type="compositionally biased region" description="Polar residues" evidence="3">
    <location>
        <begin position="149"/>
        <end position="158"/>
    </location>
</feature>
<dbReference type="STRING" id="157652.A0A371HI50"/>
<evidence type="ECO:0000259" key="4">
    <source>
        <dbReference type="Pfam" id="PF07727"/>
    </source>
</evidence>
<sequence length="322" mass="38055">MDMTLIERVRCMLSEESETLYTTLHVINLSPTIPLNIEVLDKIWFGKDVKYDHLRVFDCKAFVHVRKDERSKLDMKTRHCIFIGYGQDEYGYRLYVPIVNKLVKSRDVQFMEDQTIEDIDKVKNTTLEKDNSLFEIDPVRMPVHDLDTTKNNVQNGEQHNYLGYGFDVPPDDDAKEEQEMSQDENLADAPKPPPVQLRRSNRKRQSSTRYTSDEYVTLKDGEELECYQEAMESEEKQKWLDAMQDKIKLEKRKTMGVAQKELAPRQWYKKFESVMCEQGYKKTTFDHYVLVRKFSDDDFIILLLYVEDMLIIGKTISKIDRL</sequence>
<organism evidence="6 7">
    <name type="scientific">Mucuna pruriens</name>
    <name type="common">Velvet bean</name>
    <name type="synonym">Dolichos pruriens</name>
    <dbReference type="NCBI Taxonomy" id="157652"/>
    <lineage>
        <taxon>Eukaryota</taxon>
        <taxon>Viridiplantae</taxon>
        <taxon>Streptophyta</taxon>
        <taxon>Embryophyta</taxon>
        <taxon>Tracheophyta</taxon>
        <taxon>Spermatophyta</taxon>
        <taxon>Magnoliopsida</taxon>
        <taxon>eudicotyledons</taxon>
        <taxon>Gunneridae</taxon>
        <taxon>Pentapetalae</taxon>
        <taxon>rosids</taxon>
        <taxon>fabids</taxon>
        <taxon>Fabales</taxon>
        <taxon>Fabaceae</taxon>
        <taxon>Papilionoideae</taxon>
        <taxon>50 kb inversion clade</taxon>
        <taxon>NPAAA clade</taxon>
        <taxon>indigoferoid/millettioid clade</taxon>
        <taxon>Phaseoleae</taxon>
        <taxon>Mucuna</taxon>
    </lineage>
</organism>
<dbReference type="PANTHER" id="PTHR42648">
    <property type="entry name" value="TRANSPOSASE, PUTATIVE-RELATED"/>
    <property type="match status" value="1"/>
</dbReference>
<feature type="non-terminal residue" evidence="6">
    <location>
        <position position="1"/>
    </location>
</feature>
<feature type="region of interest" description="Disordered" evidence="3">
    <location>
        <begin position="146"/>
        <end position="213"/>
    </location>
</feature>
<dbReference type="GO" id="GO:0046872">
    <property type="term" value="F:metal ion binding"/>
    <property type="evidence" value="ECO:0007669"/>
    <property type="project" value="UniProtKB-KW"/>
</dbReference>
<keyword evidence="7" id="KW-1185">Reference proteome</keyword>
<proteinExistence type="predicted"/>